<reference evidence="3" key="1">
    <citation type="submission" date="2015-01" db="EMBL/GenBank/DDBJ databases">
        <title>Flavisolibacter sp./LCS9/ whole genome sequencing.</title>
        <authorList>
            <person name="Kim M.K."/>
            <person name="Srinivasan S."/>
            <person name="Lee J.-J."/>
        </authorList>
    </citation>
    <scope>NUCLEOTIDE SEQUENCE [LARGE SCALE GENOMIC DNA]</scope>
    <source>
        <strain evidence="3">LCS9</strain>
    </source>
</reference>
<dbReference type="EMBL" id="CP011390">
    <property type="protein sequence ID" value="ANE49176.1"/>
    <property type="molecule type" value="Genomic_DNA"/>
</dbReference>
<gene>
    <name evidence="2" type="ORF">SY85_00325</name>
</gene>
<feature type="transmembrane region" description="Helical" evidence="1">
    <location>
        <begin position="7"/>
        <end position="26"/>
    </location>
</feature>
<evidence type="ECO:0008006" key="4">
    <source>
        <dbReference type="Google" id="ProtNLM"/>
    </source>
</evidence>
<dbReference type="KEGG" id="fla:SY85_00325"/>
<evidence type="ECO:0000313" key="2">
    <source>
        <dbReference type="EMBL" id="ANE49176.1"/>
    </source>
</evidence>
<organism evidence="2 3">
    <name type="scientific">Flavisolibacter tropicus</name>
    <dbReference type="NCBI Taxonomy" id="1492898"/>
    <lineage>
        <taxon>Bacteria</taxon>
        <taxon>Pseudomonadati</taxon>
        <taxon>Bacteroidota</taxon>
        <taxon>Chitinophagia</taxon>
        <taxon>Chitinophagales</taxon>
        <taxon>Chitinophagaceae</taxon>
        <taxon>Flavisolibacter</taxon>
    </lineage>
</organism>
<dbReference type="Proteomes" id="UP000077177">
    <property type="component" value="Chromosome"/>
</dbReference>
<keyword evidence="3" id="KW-1185">Reference proteome</keyword>
<dbReference type="Gene3D" id="3.20.80.10">
    <property type="entry name" value="Regulatory factor, effector binding domain"/>
    <property type="match status" value="1"/>
</dbReference>
<reference evidence="2 3" key="2">
    <citation type="journal article" date="2016" name="Int. J. Syst. Evol. Microbiol.">
        <title>Flavisolibacter tropicus sp. nov., isolated from tropical soil.</title>
        <authorList>
            <person name="Lee J.J."/>
            <person name="Kang M.S."/>
            <person name="Kim G.S."/>
            <person name="Lee C.S."/>
            <person name="Lim S."/>
            <person name="Lee J."/>
            <person name="Roh S.H."/>
            <person name="Kang H."/>
            <person name="Ha J.M."/>
            <person name="Bae S."/>
            <person name="Jung H.Y."/>
            <person name="Kim M.K."/>
        </authorList>
    </citation>
    <scope>NUCLEOTIDE SEQUENCE [LARGE SCALE GENOMIC DNA]</scope>
    <source>
        <strain evidence="2 3">LCS9</strain>
    </source>
</reference>
<keyword evidence="1" id="KW-0472">Membrane</keyword>
<keyword evidence="1" id="KW-1133">Transmembrane helix</keyword>
<dbReference type="OrthoDB" id="9807923at2"/>
<sequence>MAKRSKLRLVLILIIVLALISIYTFIPGTLSISGKVYVHAIDQSLYTTLKNLKQSKENAPHLFPNDIQNASFKITEVTFPYFNLHSAYQKGSGSLEIIPTEKVDSTILAWEWKVATGFNPINRISTYFQLQRLKDSISNFTKNIASYVSQTQNTYGLQIESFRITDTLIATVSQDFVSIPTTEMICQLMERLQQELQLATIKNSGTTMLSQRQEGDKYTVMAGISVQVRPSSISGLQMKKINPSKLLTGIVQGGPASIQRGYLNLRNYILDRNIEEASIPYEIPLINRCTESDTSKWQTKICYPVY</sequence>
<protein>
    <recommendedName>
        <fullName evidence="4">GyrI-like small molecule binding domain-containing protein</fullName>
    </recommendedName>
</protein>
<evidence type="ECO:0000256" key="1">
    <source>
        <dbReference type="SAM" id="Phobius"/>
    </source>
</evidence>
<dbReference type="AlphaFoldDB" id="A0A172TQC8"/>
<name>A0A172TQC8_9BACT</name>
<dbReference type="STRING" id="1492898.SY85_00325"/>
<dbReference type="RefSeq" id="WP_066401228.1">
    <property type="nucleotide sequence ID" value="NZ_CP011390.1"/>
</dbReference>
<evidence type="ECO:0000313" key="3">
    <source>
        <dbReference type="Proteomes" id="UP000077177"/>
    </source>
</evidence>
<keyword evidence="1" id="KW-0812">Transmembrane</keyword>
<accession>A0A172TQC8</accession>
<dbReference type="InterPro" id="IPR011256">
    <property type="entry name" value="Reg_factor_effector_dom_sf"/>
</dbReference>
<proteinExistence type="predicted"/>